<dbReference type="FunFam" id="3.40.1010.10:FF:000001">
    <property type="entry name" value="Siroheme synthase"/>
    <property type="match status" value="1"/>
</dbReference>
<dbReference type="InterPro" id="IPR014777">
    <property type="entry name" value="4pyrrole_Mease_sub1"/>
</dbReference>
<dbReference type="UniPathway" id="UPA00262">
    <property type="reaction ID" value="UER00211"/>
</dbReference>
<protein>
    <recommendedName>
        <fullName evidence="2">uroporphyrinogen-III C-methyltransferase</fullName>
        <ecNumber evidence="2">2.1.1.107</ecNumber>
    </recommendedName>
</protein>
<dbReference type="PROSITE" id="PS00839">
    <property type="entry name" value="SUMT_1"/>
    <property type="match status" value="1"/>
</dbReference>
<reference evidence="12 13" key="1">
    <citation type="submission" date="2014-02" db="EMBL/GenBank/DDBJ databases">
        <title>Draft Genome of Hylemonella gracilis isolated from the Niagara River.</title>
        <authorList>
            <person name="Pawlowski D.R."/>
            <person name="Koudelka G.B."/>
        </authorList>
    </citation>
    <scope>NUCLEOTIDE SEQUENCE [LARGE SCALE GENOMIC DNA]</scope>
    <source>
        <strain evidence="12 13">Niagara R</strain>
    </source>
</reference>
<dbReference type="STRING" id="1458275.AZ34_13105"/>
<dbReference type="eggNOG" id="COG0007">
    <property type="taxonomic scope" value="Bacteria"/>
</dbReference>
<dbReference type="InterPro" id="IPR035996">
    <property type="entry name" value="4pyrrol_Methylase_sf"/>
</dbReference>
<dbReference type="GO" id="GO:0032259">
    <property type="term" value="P:methylation"/>
    <property type="evidence" value="ECO:0007669"/>
    <property type="project" value="UniProtKB-KW"/>
</dbReference>
<evidence type="ECO:0000256" key="2">
    <source>
        <dbReference type="ARBA" id="ARBA00012162"/>
    </source>
</evidence>
<dbReference type="FunFam" id="3.30.950.10:FF:000001">
    <property type="entry name" value="Siroheme synthase"/>
    <property type="match status" value="1"/>
</dbReference>
<gene>
    <name evidence="12" type="ORF">AZ34_13105</name>
</gene>
<evidence type="ECO:0000256" key="9">
    <source>
        <dbReference type="ARBA" id="ARBA00060548"/>
    </source>
</evidence>
<evidence type="ECO:0000259" key="11">
    <source>
        <dbReference type="Pfam" id="PF00590"/>
    </source>
</evidence>
<proteinExistence type="inferred from homology"/>
<dbReference type="InterPro" id="IPR014776">
    <property type="entry name" value="4pyrrole_Mease_sub2"/>
</dbReference>
<dbReference type="AlphaFoldDB" id="A0A016XJ75"/>
<keyword evidence="3" id="KW-0169">Cobalamin biosynthesis</keyword>
<dbReference type="SUPFAM" id="SSF53790">
    <property type="entry name" value="Tetrapyrrole methylase"/>
    <property type="match status" value="1"/>
</dbReference>
<dbReference type="EMBL" id="JEMG01000001">
    <property type="protein sequence ID" value="EYC51906.1"/>
    <property type="molecule type" value="Genomic_DNA"/>
</dbReference>
<comment type="similarity">
    <text evidence="1 10">Belongs to the precorrin methyltransferase family.</text>
</comment>
<name>A0A016XJ75_9BURK</name>
<dbReference type="Gene3D" id="3.40.1010.10">
    <property type="entry name" value="Cobalt-precorrin-4 Transmethylase, Domain 1"/>
    <property type="match status" value="1"/>
</dbReference>
<evidence type="ECO:0000256" key="10">
    <source>
        <dbReference type="RuleBase" id="RU003960"/>
    </source>
</evidence>
<dbReference type="Proteomes" id="UP000023268">
    <property type="component" value="Unassembled WGS sequence"/>
</dbReference>
<evidence type="ECO:0000256" key="3">
    <source>
        <dbReference type="ARBA" id="ARBA00022573"/>
    </source>
</evidence>
<dbReference type="InterPro" id="IPR000878">
    <property type="entry name" value="4pyrrol_Mease"/>
</dbReference>
<keyword evidence="7" id="KW-0627">Porphyrin biosynthesis</keyword>
<evidence type="ECO:0000313" key="13">
    <source>
        <dbReference type="Proteomes" id="UP000023268"/>
    </source>
</evidence>
<evidence type="ECO:0000256" key="1">
    <source>
        <dbReference type="ARBA" id="ARBA00005879"/>
    </source>
</evidence>
<dbReference type="NCBIfam" id="TIGR01469">
    <property type="entry name" value="cobA_cysG_Cterm"/>
    <property type="match status" value="1"/>
</dbReference>
<keyword evidence="4 10" id="KW-0489">Methyltransferase</keyword>
<dbReference type="GO" id="GO:0004851">
    <property type="term" value="F:uroporphyrin-III C-methyltransferase activity"/>
    <property type="evidence" value="ECO:0007669"/>
    <property type="project" value="UniProtKB-EC"/>
</dbReference>
<evidence type="ECO:0000256" key="6">
    <source>
        <dbReference type="ARBA" id="ARBA00022691"/>
    </source>
</evidence>
<comment type="caution">
    <text evidence="12">The sequence shown here is derived from an EMBL/GenBank/DDBJ whole genome shotgun (WGS) entry which is preliminary data.</text>
</comment>
<evidence type="ECO:0000256" key="7">
    <source>
        <dbReference type="ARBA" id="ARBA00023244"/>
    </source>
</evidence>
<dbReference type="GO" id="GO:0009236">
    <property type="term" value="P:cobalamin biosynthetic process"/>
    <property type="evidence" value="ECO:0007669"/>
    <property type="project" value="UniProtKB-KW"/>
</dbReference>
<evidence type="ECO:0000256" key="8">
    <source>
        <dbReference type="ARBA" id="ARBA00025705"/>
    </source>
</evidence>
<dbReference type="Pfam" id="PF00590">
    <property type="entry name" value="TP_methylase"/>
    <property type="match status" value="1"/>
</dbReference>
<dbReference type="RefSeq" id="WP_197026550.1">
    <property type="nucleotide sequence ID" value="NZ_JEMG01000001.1"/>
</dbReference>
<dbReference type="Gene3D" id="3.30.950.10">
    <property type="entry name" value="Methyltransferase, Cobalt-precorrin-4 Transmethylase, Domain 2"/>
    <property type="match status" value="1"/>
</dbReference>
<keyword evidence="5 10" id="KW-0808">Transferase</keyword>
<dbReference type="InterPro" id="IPR003043">
    <property type="entry name" value="Uropor_MeTrfase_CS"/>
</dbReference>
<dbReference type="InterPro" id="IPR006366">
    <property type="entry name" value="CobA/CysG_C"/>
</dbReference>
<sequence>MSHPDRIEGRVYLVGAGPGDPELLTLRAARILAQADALVYDNLVSDGVLALANPAAQRIYAGKRRNEHTLRQEQINTLLVQLAREGRQVVRLKGGDPFIFGRGGEEMQKLAESGVPFEVVPGITAASGVACYAGIPLTHRDHAQSCLFVTGHLKNVQGAADAASDGARGLSQLDLDWAALARPQQTVVIYMGLSALPAICRTLIEHGAPPTRPIAAVQHATLATQRVITGTLADLPTQPGVQDLRSPSLLIVGDVVTLHGALDWFDPRSGAAMRLTHDDLQLPPSLSHPGAFS</sequence>
<dbReference type="PANTHER" id="PTHR45790">
    <property type="entry name" value="SIROHEME SYNTHASE-RELATED"/>
    <property type="match status" value="1"/>
</dbReference>
<dbReference type="CDD" id="cd11642">
    <property type="entry name" value="SUMT"/>
    <property type="match status" value="1"/>
</dbReference>
<comment type="pathway">
    <text evidence="9">Cofactor biosynthesis; adenosylcobalamin biosynthesis; precorrin-2 from uroporphyrinogen III: step 1/1.</text>
</comment>
<comment type="pathway">
    <text evidence="8">Porphyrin-containing compound metabolism; siroheme biosynthesis; precorrin-2 from uroporphyrinogen III: step 1/1.</text>
</comment>
<evidence type="ECO:0000313" key="12">
    <source>
        <dbReference type="EMBL" id="EYC51906.1"/>
    </source>
</evidence>
<feature type="domain" description="Tetrapyrrole methylase" evidence="11">
    <location>
        <begin position="10"/>
        <end position="235"/>
    </location>
</feature>
<organism evidence="12 13">
    <name type="scientific">Hylemonella gracilis str. Niagara R</name>
    <dbReference type="NCBI Taxonomy" id="1458275"/>
    <lineage>
        <taxon>Bacteria</taxon>
        <taxon>Pseudomonadati</taxon>
        <taxon>Pseudomonadota</taxon>
        <taxon>Betaproteobacteria</taxon>
        <taxon>Burkholderiales</taxon>
        <taxon>Comamonadaceae</taxon>
        <taxon>Hylemonella</taxon>
    </lineage>
</organism>
<keyword evidence="6" id="KW-0949">S-adenosyl-L-methionine</keyword>
<dbReference type="PROSITE" id="PS00840">
    <property type="entry name" value="SUMT_2"/>
    <property type="match status" value="1"/>
</dbReference>
<accession>A0A016XJ75</accession>
<dbReference type="NCBIfam" id="NF004790">
    <property type="entry name" value="PRK06136.1"/>
    <property type="match status" value="1"/>
</dbReference>
<dbReference type="EC" id="2.1.1.107" evidence="2"/>
<dbReference type="PANTHER" id="PTHR45790:SF1">
    <property type="entry name" value="SIROHEME SYNTHASE"/>
    <property type="match status" value="1"/>
</dbReference>
<evidence type="ECO:0000256" key="4">
    <source>
        <dbReference type="ARBA" id="ARBA00022603"/>
    </source>
</evidence>
<evidence type="ECO:0000256" key="5">
    <source>
        <dbReference type="ARBA" id="ARBA00022679"/>
    </source>
</evidence>
<dbReference type="InterPro" id="IPR050161">
    <property type="entry name" value="Siro_Cobalamin_biosynth"/>
</dbReference>
<dbReference type="GO" id="GO:0019354">
    <property type="term" value="P:siroheme biosynthetic process"/>
    <property type="evidence" value="ECO:0007669"/>
    <property type="project" value="UniProtKB-UniPathway"/>
</dbReference>